<dbReference type="Pfam" id="PF02896">
    <property type="entry name" value="PEP-utilizers_C"/>
    <property type="match status" value="1"/>
</dbReference>
<evidence type="ECO:0000313" key="19">
    <source>
        <dbReference type="Proteomes" id="UP001197609"/>
    </source>
</evidence>
<dbReference type="Gene3D" id="3.20.20.60">
    <property type="entry name" value="Phosphoenolpyruvate-binding domains"/>
    <property type="match status" value="1"/>
</dbReference>
<dbReference type="Gene3D" id="3.30.470.20">
    <property type="entry name" value="ATP-grasp fold, B domain"/>
    <property type="match status" value="1"/>
</dbReference>
<evidence type="ECO:0000256" key="6">
    <source>
        <dbReference type="ARBA" id="ARBA00022723"/>
    </source>
</evidence>
<protein>
    <recommendedName>
        <fullName evidence="4 11">Pyruvate, phosphate dikinase</fullName>
        <ecNumber evidence="3 11">2.7.9.1</ecNumber>
    </recommendedName>
</protein>
<dbReference type="InterPro" id="IPR015813">
    <property type="entry name" value="Pyrv/PenolPyrv_kinase-like_dom"/>
</dbReference>
<evidence type="ECO:0000256" key="3">
    <source>
        <dbReference type="ARBA" id="ARBA00011994"/>
    </source>
</evidence>
<keyword evidence="18" id="KW-0670">Pyruvate</keyword>
<evidence type="ECO:0000256" key="5">
    <source>
        <dbReference type="ARBA" id="ARBA00022679"/>
    </source>
</evidence>
<dbReference type="PANTHER" id="PTHR22931">
    <property type="entry name" value="PHOSPHOENOLPYRUVATE DIKINASE-RELATED"/>
    <property type="match status" value="1"/>
</dbReference>
<feature type="binding site" evidence="13">
    <location>
        <position position="768"/>
    </location>
    <ligand>
        <name>substrate</name>
    </ligand>
</feature>
<feature type="domain" description="Pyruvate phosphate dikinase AMP/ATP-binding" evidence="16">
    <location>
        <begin position="308"/>
        <end position="360"/>
    </location>
</feature>
<dbReference type="Gene3D" id="1.10.189.10">
    <property type="entry name" value="Pyruvate Phosphate Dikinase, domain 2"/>
    <property type="match status" value="1"/>
</dbReference>
<feature type="binding site" evidence="13">
    <location>
        <position position="769"/>
    </location>
    <ligand>
        <name>substrate</name>
    </ligand>
</feature>
<dbReference type="InterPro" id="IPR018274">
    <property type="entry name" value="PEP_util_AS"/>
</dbReference>
<dbReference type="InterPro" id="IPR008279">
    <property type="entry name" value="PEP-util_enz_mobile_dom"/>
</dbReference>
<evidence type="ECO:0000256" key="2">
    <source>
        <dbReference type="ARBA" id="ARBA00007837"/>
    </source>
</evidence>
<evidence type="ECO:0000256" key="13">
    <source>
        <dbReference type="PIRSR" id="PIRSR000853-2"/>
    </source>
</evidence>
<accession>A0AAJ1AHU0</accession>
<dbReference type="EMBL" id="JAIOIU010000097">
    <property type="protein sequence ID" value="MBZ0160044.1"/>
    <property type="molecule type" value="Genomic_DNA"/>
</dbReference>
<dbReference type="InterPro" id="IPR040442">
    <property type="entry name" value="Pyrv_kinase-like_dom_sf"/>
</dbReference>
<dbReference type="SUPFAM" id="SSF52009">
    <property type="entry name" value="Phosphohistidine domain"/>
    <property type="match status" value="1"/>
</dbReference>
<feature type="active site" description="Tele-phosphohistidine intermediate" evidence="12">
    <location>
        <position position="457"/>
    </location>
</feature>
<proteinExistence type="inferred from homology"/>
<dbReference type="PROSITE" id="PS00742">
    <property type="entry name" value="PEP_ENZYMES_2"/>
    <property type="match status" value="1"/>
</dbReference>
<feature type="domain" description="PEP-utilising enzyme mobile" evidence="15">
    <location>
        <begin position="423"/>
        <end position="505"/>
    </location>
</feature>
<dbReference type="Gene3D" id="3.50.30.10">
    <property type="entry name" value="Phosphohistidine domain"/>
    <property type="match status" value="1"/>
</dbReference>
<dbReference type="PIRSF" id="PIRSF000853">
    <property type="entry name" value="PPDK"/>
    <property type="match status" value="1"/>
</dbReference>
<feature type="binding site" evidence="13">
    <location>
        <position position="747"/>
    </location>
    <ligand>
        <name>substrate</name>
    </ligand>
</feature>
<reference evidence="18 19" key="1">
    <citation type="journal article" date="2021" name="bioRxiv">
        <title>Unraveling nitrogen, sulfur and carbon metabolic pathways and microbial community transcriptional responses to substrate deprivation and toxicity stresses in a bioreactor mimicking anoxic brackish coastal sediment conditions.</title>
        <authorList>
            <person name="Martins P.D."/>
            <person name="Echeveste M.J."/>
            <person name="Arshad A."/>
            <person name="Kurth J."/>
            <person name="Ouboter H."/>
            <person name="Jetten M.S.M."/>
            <person name="Welte C.U."/>
        </authorList>
    </citation>
    <scope>NUCLEOTIDE SEQUENCE [LARGE SCALE GENOMIC DNA]</scope>
    <source>
        <strain evidence="18">MAG_38</strain>
    </source>
</reference>
<dbReference type="Pfam" id="PF00391">
    <property type="entry name" value="PEP-utilizers"/>
    <property type="match status" value="1"/>
</dbReference>
<keyword evidence="5 18" id="KW-0808">Transferase</keyword>
<feature type="binding site" evidence="14">
    <location>
        <position position="771"/>
    </location>
    <ligand>
        <name>Mg(2+)</name>
        <dbReference type="ChEBI" id="CHEBI:18420"/>
    </ligand>
</feature>
<keyword evidence="9" id="KW-0067">ATP-binding</keyword>
<evidence type="ECO:0000259" key="15">
    <source>
        <dbReference type="Pfam" id="PF00391"/>
    </source>
</evidence>
<gene>
    <name evidence="18" type="primary">ppdK</name>
    <name evidence="18" type="ORF">K8G79_07915</name>
</gene>
<dbReference type="PANTHER" id="PTHR22931:SF9">
    <property type="entry name" value="PYRUVATE, PHOSPHATE DIKINASE 1, CHLOROPLASTIC"/>
    <property type="match status" value="1"/>
</dbReference>
<feature type="binding site" evidence="13">
    <location>
        <position position="771"/>
    </location>
    <ligand>
        <name>substrate</name>
    </ligand>
</feature>
<dbReference type="AlphaFoldDB" id="A0AAJ1AHU0"/>
<evidence type="ECO:0000259" key="17">
    <source>
        <dbReference type="Pfam" id="PF02896"/>
    </source>
</evidence>
<evidence type="ECO:0000256" key="12">
    <source>
        <dbReference type="PIRSR" id="PIRSR000853-1"/>
    </source>
</evidence>
<organism evidence="18 19">
    <name type="scientific">Candidatus Methylomirabilis tolerans</name>
    <dbReference type="NCBI Taxonomy" id="3123416"/>
    <lineage>
        <taxon>Bacteria</taxon>
        <taxon>Candidatus Methylomirabilota</taxon>
        <taxon>Candidatus Methylomirabilia</taxon>
        <taxon>Candidatus Methylomirabilales</taxon>
        <taxon>Candidatus Methylomirabilaceae</taxon>
        <taxon>Candidatus Methylomirabilis</taxon>
    </lineage>
</organism>
<feature type="active site" description="Proton donor" evidence="12">
    <location>
        <position position="833"/>
    </location>
</feature>
<dbReference type="InterPro" id="IPR002192">
    <property type="entry name" value="PPDK_AMP/ATP-bd"/>
</dbReference>
<dbReference type="NCBIfam" id="NF004531">
    <property type="entry name" value="PRK05878.1"/>
    <property type="match status" value="1"/>
</dbReference>
<dbReference type="NCBIfam" id="TIGR01828">
    <property type="entry name" value="pyru_phos_dikin"/>
    <property type="match status" value="1"/>
</dbReference>
<comment type="caution">
    <text evidence="18">The sequence shown here is derived from an EMBL/GenBank/DDBJ whole genome shotgun (WGS) entry which is preliminary data.</text>
</comment>
<keyword evidence="6 14" id="KW-0479">Metal-binding</keyword>
<evidence type="ECO:0000256" key="8">
    <source>
        <dbReference type="ARBA" id="ARBA00022777"/>
    </source>
</evidence>
<dbReference type="GO" id="GO:0046872">
    <property type="term" value="F:metal ion binding"/>
    <property type="evidence" value="ECO:0007669"/>
    <property type="project" value="UniProtKB-UniRule"/>
</dbReference>
<feature type="domain" description="PEP-utilising enzyme C-terminal" evidence="17">
    <location>
        <begin position="521"/>
        <end position="871"/>
    </location>
</feature>
<keyword evidence="7" id="KW-0547">Nucleotide-binding</keyword>
<evidence type="ECO:0000256" key="11">
    <source>
        <dbReference type="PIRNR" id="PIRNR000853"/>
    </source>
</evidence>
<feature type="binding site" evidence="13">
    <location>
        <position position="564"/>
    </location>
    <ligand>
        <name>substrate</name>
    </ligand>
</feature>
<dbReference type="GO" id="GO:0005524">
    <property type="term" value="F:ATP binding"/>
    <property type="evidence" value="ECO:0007669"/>
    <property type="project" value="UniProtKB-UniRule"/>
</dbReference>
<keyword evidence="10 14" id="KW-0460">Magnesium</keyword>
<dbReference type="EC" id="2.7.9.1" evidence="3 11"/>
<dbReference type="SUPFAM" id="SSF51621">
    <property type="entry name" value="Phosphoenolpyruvate/pyruvate domain"/>
    <property type="match status" value="1"/>
</dbReference>
<dbReference type="Gene3D" id="1.20.80.30">
    <property type="match status" value="1"/>
</dbReference>
<dbReference type="Pfam" id="PF01326">
    <property type="entry name" value="PPDK_N"/>
    <property type="match status" value="3"/>
</dbReference>
<dbReference type="InterPro" id="IPR000121">
    <property type="entry name" value="PEP_util_C"/>
</dbReference>
<comment type="similarity">
    <text evidence="2 11">Belongs to the PEP-utilizing enzyme family.</text>
</comment>
<evidence type="ECO:0000256" key="9">
    <source>
        <dbReference type="ARBA" id="ARBA00022840"/>
    </source>
</evidence>
<dbReference type="InterPro" id="IPR013815">
    <property type="entry name" value="ATP_grasp_subdomain_1"/>
</dbReference>
<evidence type="ECO:0000256" key="1">
    <source>
        <dbReference type="ARBA" id="ARBA00001946"/>
    </source>
</evidence>
<dbReference type="Gene3D" id="3.30.1490.20">
    <property type="entry name" value="ATP-grasp fold, A domain"/>
    <property type="match status" value="1"/>
</dbReference>
<feature type="domain" description="Pyruvate phosphate dikinase AMP/ATP-binding" evidence="16">
    <location>
        <begin position="68"/>
        <end position="301"/>
    </location>
</feature>
<dbReference type="GO" id="GO:0016301">
    <property type="term" value="F:kinase activity"/>
    <property type="evidence" value="ECO:0007669"/>
    <property type="project" value="UniProtKB-UniRule"/>
</dbReference>
<evidence type="ECO:0000256" key="7">
    <source>
        <dbReference type="ARBA" id="ARBA00022741"/>
    </source>
</evidence>
<dbReference type="SUPFAM" id="SSF56059">
    <property type="entry name" value="Glutathione synthetase ATP-binding domain-like"/>
    <property type="match status" value="1"/>
</dbReference>
<evidence type="ECO:0000313" key="18">
    <source>
        <dbReference type="EMBL" id="MBZ0160044.1"/>
    </source>
</evidence>
<dbReference type="InterPro" id="IPR036637">
    <property type="entry name" value="Phosphohistidine_dom_sf"/>
</dbReference>
<dbReference type="PROSITE" id="PS00370">
    <property type="entry name" value="PEP_ENZYMES_PHOS_SITE"/>
    <property type="match status" value="1"/>
</dbReference>
<name>A0AAJ1AHU0_9BACT</name>
<evidence type="ECO:0000256" key="14">
    <source>
        <dbReference type="PIRSR" id="PIRSR000853-3"/>
    </source>
</evidence>
<feature type="binding site" evidence="13">
    <location>
        <position position="620"/>
    </location>
    <ligand>
        <name>substrate</name>
    </ligand>
</feature>
<comment type="cofactor">
    <cofactor evidence="1 11 14">
        <name>Mg(2+)</name>
        <dbReference type="ChEBI" id="CHEBI:18420"/>
    </cofactor>
</comment>
<comment type="catalytic activity">
    <reaction evidence="11">
        <text>pyruvate + phosphate + ATP = phosphoenolpyruvate + AMP + diphosphate + H(+)</text>
        <dbReference type="Rhea" id="RHEA:10756"/>
        <dbReference type="ChEBI" id="CHEBI:15361"/>
        <dbReference type="ChEBI" id="CHEBI:15378"/>
        <dbReference type="ChEBI" id="CHEBI:30616"/>
        <dbReference type="ChEBI" id="CHEBI:33019"/>
        <dbReference type="ChEBI" id="CHEBI:43474"/>
        <dbReference type="ChEBI" id="CHEBI:58702"/>
        <dbReference type="ChEBI" id="CHEBI:456215"/>
        <dbReference type="EC" id="2.7.9.1"/>
    </reaction>
</comment>
<feature type="binding site" evidence="14">
    <location>
        <position position="747"/>
    </location>
    <ligand>
        <name>Mg(2+)</name>
        <dbReference type="ChEBI" id="CHEBI:18420"/>
    </ligand>
</feature>
<dbReference type="GO" id="GO:0050242">
    <property type="term" value="F:pyruvate, phosphate dikinase activity"/>
    <property type="evidence" value="ECO:0007669"/>
    <property type="project" value="UniProtKB-UniRule"/>
</dbReference>
<evidence type="ECO:0000256" key="4">
    <source>
        <dbReference type="ARBA" id="ARBA00020138"/>
    </source>
</evidence>
<dbReference type="Proteomes" id="UP001197609">
    <property type="component" value="Unassembled WGS sequence"/>
</dbReference>
<feature type="domain" description="Pyruvate phosphate dikinase AMP/ATP-binding" evidence="16">
    <location>
        <begin position="22"/>
        <end position="58"/>
    </location>
</feature>
<feature type="binding site" evidence="13">
    <location>
        <position position="770"/>
    </location>
    <ligand>
        <name>substrate</name>
    </ligand>
</feature>
<sequence>MAKKYVYFFGKGRAEGRAEQKNLLGGKGANLHEMTTLKIPVPPGFTISTEACIEYVKRGRRFPPKLWAEIEADIAKLERAMGKRFGDLKDPLLVSVRSGARISMPGMMDTVLNLGLNDRTVQGLIQRSQNPRFAYDSYRRLLQMFGDVVLGIKKIAFEGLLSEKKRQKGVAADTALSAEDLRDLVEQFKKVIQREAGQEFPQDPKEQLRMAIAAVFESWNNKRAVEYRRIYKVPDDWGTAVNVQAMVFGNLGENSGTGVAFTRDPSTGEKRLYGEFLPNAQGEDVVAGIRTPHPIAGMKQTWPRIYREFERICRTLEHHYCDMMDIEFTIEDGKLYMLQCRVGKRTAHAAIKTAVDMAKERLIDRKMAVLRVEPWQLEQLLHPAIDPKVKVQKIAKGLPASPGAAVGKAVFTAEEAVEGAERKEKVVLVRPETSPEDIAGMVAAQGILTARGGLTSHAAVVARGMGKACVVGCADIFVNEEEGYFQVADLTIRRGDSITIDGSTGNVILGEVPLTQPEELTGEFGTLISWADRFRTIGVRTNADTPRDAQVTRQFGAEGIGLCRTEHMFFEGDRVVAVREMILAKDADERRKALAKLLPMQKQDFKAIFELMDGLPVIIRTLDPPLHEFLPRKDEEIRRVAENMGVSEKILEDKVRSLHEFNPMLGHRGCRLGISYPEITEMQVRAIFEAACELKKKGKRPFPEIMIPLVGTLKEFQLQREIVDRVASEVMKAYRVKIRYLVGTMIELPRACIVADQIGAVADFFSFGTNDLTQTTFGFSRDDAGRFLPLYLEMGILQTDPFAVLDEEGVGALMRIGIEKGRRAKPQLEVGLCGEHGGEPASVDLCHRLGLDYVSCSPYRVPVAKLAAAHAVLKRQVKVKEMGEK</sequence>
<evidence type="ECO:0000259" key="16">
    <source>
        <dbReference type="Pfam" id="PF01326"/>
    </source>
</evidence>
<evidence type="ECO:0000256" key="10">
    <source>
        <dbReference type="ARBA" id="ARBA00022842"/>
    </source>
</evidence>
<keyword evidence="8" id="KW-0418">Kinase</keyword>
<dbReference type="InterPro" id="IPR023151">
    <property type="entry name" value="PEP_util_CS"/>
</dbReference>
<dbReference type="InterPro" id="IPR010121">
    <property type="entry name" value="Pyruvate_phosphate_dikinase"/>
</dbReference>